<evidence type="ECO:0000256" key="7">
    <source>
        <dbReference type="ARBA" id="ARBA00023136"/>
    </source>
</evidence>
<evidence type="ECO:0000256" key="9">
    <source>
        <dbReference type="SAM" id="Phobius"/>
    </source>
</evidence>
<dbReference type="EMBL" id="JAHUZE010000001">
    <property type="protein sequence ID" value="MBV7377828.1"/>
    <property type="molecule type" value="Genomic_DNA"/>
</dbReference>
<dbReference type="RefSeq" id="WP_218390696.1">
    <property type="nucleotide sequence ID" value="NZ_JAHUZE010000001.1"/>
</dbReference>
<dbReference type="PANTHER" id="PTHR11795:SF442">
    <property type="entry name" value="ABC TRANSPORTER ATP-BINDING PROTEIN"/>
    <property type="match status" value="1"/>
</dbReference>
<keyword evidence="4 9" id="KW-0812">Transmembrane</keyword>
<organism evidence="10 11">
    <name type="scientific">Maritimibacter dapengensis</name>
    <dbReference type="NCBI Taxonomy" id="2836868"/>
    <lineage>
        <taxon>Bacteria</taxon>
        <taxon>Pseudomonadati</taxon>
        <taxon>Pseudomonadota</taxon>
        <taxon>Alphaproteobacteria</taxon>
        <taxon>Rhodobacterales</taxon>
        <taxon>Roseobacteraceae</taxon>
        <taxon>Maritimibacter</taxon>
    </lineage>
</organism>
<feature type="transmembrane region" description="Helical" evidence="9">
    <location>
        <begin position="187"/>
        <end position="212"/>
    </location>
</feature>
<keyword evidence="5" id="KW-0029">Amino-acid transport</keyword>
<evidence type="ECO:0000256" key="8">
    <source>
        <dbReference type="ARBA" id="ARBA00037998"/>
    </source>
</evidence>
<gene>
    <name evidence="10" type="ORF">KJP28_02745</name>
</gene>
<name>A0ABS6SXZ1_9RHOB</name>
<protein>
    <submittedName>
        <fullName evidence="10">Branched-chain amino acid ABC transporter permease</fullName>
    </submittedName>
</protein>
<evidence type="ECO:0000256" key="6">
    <source>
        <dbReference type="ARBA" id="ARBA00022989"/>
    </source>
</evidence>
<keyword evidence="2" id="KW-0813">Transport</keyword>
<reference evidence="10 11" key="1">
    <citation type="submission" date="2021-05" db="EMBL/GenBank/DDBJ databases">
        <title>Culturable bacteria isolated from Daya Bay.</title>
        <authorList>
            <person name="Zheng W."/>
            <person name="Yu S."/>
            <person name="Huang Y."/>
        </authorList>
    </citation>
    <scope>NUCLEOTIDE SEQUENCE [LARGE SCALE GENOMIC DNA]</scope>
    <source>
        <strain evidence="10 11">DP4N28-5</strain>
    </source>
</reference>
<keyword evidence="3" id="KW-1003">Cell membrane</keyword>
<sequence>METLVFGLLNGVSYGLLLFMLSSGLTLIFSMMGVLNFAHASFYMLGAYFAFTLSGISSFWIALFIAPVLVGLVGAVVERYGLRKVHANGHVAELLFTFGLAYLIEEVVKIVYGKTAVDYKIPDLLNFAAFQVYGASFPAYRLFIIVIAVGMLIGLWYLLKRTRAGLIIQAALTHPHMVGHLGHNVPLIFMMVFGIGCALAGLAGVMAGNIFVTDPAMAVQMGPIVFVVVVVGGIGSLEGAFVASLVIGLLQNLAVGINASFADIFGFIGLSELSEVGRISISSLAPVLPFLLLVLILIFRPQGLMGEKEL</sequence>
<dbReference type="Proteomes" id="UP000756530">
    <property type="component" value="Unassembled WGS sequence"/>
</dbReference>
<feature type="transmembrane region" description="Helical" evidence="9">
    <location>
        <begin position="224"/>
        <end position="246"/>
    </location>
</feature>
<evidence type="ECO:0000256" key="3">
    <source>
        <dbReference type="ARBA" id="ARBA00022475"/>
    </source>
</evidence>
<evidence type="ECO:0000313" key="10">
    <source>
        <dbReference type="EMBL" id="MBV7377828.1"/>
    </source>
</evidence>
<feature type="transmembrane region" description="Helical" evidence="9">
    <location>
        <begin position="85"/>
        <end position="104"/>
    </location>
</feature>
<evidence type="ECO:0000256" key="2">
    <source>
        <dbReference type="ARBA" id="ARBA00022448"/>
    </source>
</evidence>
<dbReference type="CDD" id="cd06582">
    <property type="entry name" value="TM_PBP1_LivH_like"/>
    <property type="match status" value="1"/>
</dbReference>
<evidence type="ECO:0000256" key="4">
    <source>
        <dbReference type="ARBA" id="ARBA00022692"/>
    </source>
</evidence>
<keyword evidence="11" id="KW-1185">Reference proteome</keyword>
<dbReference type="InterPro" id="IPR052157">
    <property type="entry name" value="BCAA_transport_permease"/>
</dbReference>
<evidence type="ECO:0000256" key="1">
    <source>
        <dbReference type="ARBA" id="ARBA00004651"/>
    </source>
</evidence>
<accession>A0ABS6SXZ1</accession>
<comment type="similarity">
    <text evidence="8">Belongs to the binding-protein-dependent transport system permease family. LivHM subfamily.</text>
</comment>
<comment type="caution">
    <text evidence="10">The sequence shown here is derived from an EMBL/GenBank/DDBJ whole genome shotgun (WGS) entry which is preliminary data.</text>
</comment>
<evidence type="ECO:0000313" key="11">
    <source>
        <dbReference type="Proteomes" id="UP000756530"/>
    </source>
</evidence>
<dbReference type="InterPro" id="IPR001851">
    <property type="entry name" value="ABC_transp_permease"/>
</dbReference>
<dbReference type="Pfam" id="PF02653">
    <property type="entry name" value="BPD_transp_2"/>
    <property type="match status" value="1"/>
</dbReference>
<comment type="subcellular location">
    <subcellularLocation>
        <location evidence="1">Cell membrane</location>
        <topology evidence="1">Multi-pass membrane protein</topology>
    </subcellularLocation>
</comment>
<proteinExistence type="inferred from homology"/>
<evidence type="ECO:0000256" key="5">
    <source>
        <dbReference type="ARBA" id="ARBA00022970"/>
    </source>
</evidence>
<feature type="transmembrane region" description="Helical" evidence="9">
    <location>
        <begin position="279"/>
        <end position="299"/>
    </location>
</feature>
<dbReference type="PANTHER" id="PTHR11795">
    <property type="entry name" value="BRANCHED-CHAIN AMINO ACID TRANSPORT SYSTEM PERMEASE PROTEIN LIVH"/>
    <property type="match status" value="1"/>
</dbReference>
<keyword evidence="7 9" id="KW-0472">Membrane</keyword>
<feature type="transmembrane region" description="Helical" evidence="9">
    <location>
        <begin position="139"/>
        <end position="159"/>
    </location>
</feature>
<keyword evidence="6 9" id="KW-1133">Transmembrane helix</keyword>
<feature type="transmembrane region" description="Helical" evidence="9">
    <location>
        <begin position="47"/>
        <end position="73"/>
    </location>
</feature>
<feature type="transmembrane region" description="Helical" evidence="9">
    <location>
        <begin position="12"/>
        <end position="35"/>
    </location>
</feature>